<dbReference type="GO" id="GO:0016301">
    <property type="term" value="F:kinase activity"/>
    <property type="evidence" value="ECO:0007669"/>
    <property type="project" value="UniProtKB-KW"/>
</dbReference>
<name>A0A5A7P4V1_STRAF</name>
<accession>A0A5A7P4V1</accession>
<reference evidence="2" key="1">
    <citation type="journal article" date="2019" name="Curr. Biol.">
        <title>Genome Sequence of Striga asiatica Provides Insight into the Evolution of Plant Parasitism.</title>
        <authorList>
            <person name="Yoshida S."/>
            <person name="Kim S."/>
            <person name="Wafula E.K."/>
            <person name="Tanskanen J."/>
            <person name="Kim Y.M."/>
            <person name="Honaas L."/>
            <person name="Yang Z."/>
            <person name="Spallek T."/>
            <person name="Conn C.E."/>
            <person name="Ichihashi Y."/>
            <person name="Cheong K."/>
            <person name="Cui S."/>
            <person name="Der J.P."/>
            <person name="Gundlach H."/>
            <person name="Jiao Y."/>
            <person name="Hori C."/>
            <person name="Ishida J.K."/>
            <person name="Kasahara H."/>
            <person name="Kiba T."/>
            <person name="Kim M.S."/>
            <person name="Koo N."/>
            <person name="Laohavisit A."/>
            <person name="Lee Y.H."/>
            <person name="Lumba S."/>
            <person name="McCourt P."/>
            <person name="Mortimer J.C."/>
            <person name="Mutuku J.M."/>
            <person name="Nomura T."/>
            <person name="Sasaki-Sekimoto Y."/>
            <person name="Seto Y."/>
            <person name="Wang Y."/>
            <person name="Wakatake T."/>
            <person name="Sakakibara H."/>
            <person name="Demura T."/>
            <person name="Yamaguchi S."/>
            <person name="Yoneyama K."/>
            <person name="Manabe R.I."/>
            <person name="Nelson D.C."/>
            <person name="Schulman A.H."/>
            <person name="Timko M.P."/>
            <person name="dePamphilis C.W."/>
            <person name="Choi D."/>
            <person name="Shirasu K."/>
        </authorList>
    </citation>
    <scope>NUCLEOTIDE SEQUENCE [LARGE SCALE GENOMIC DNA]</scope>
    <source>
        <strain evidence="2">cv. UVA1</strain>
    </source>
</reference>
<keyword evidence="1" id="KW-0808">Transferase</keyword>
<organism evidence="1 2">
    <name type="scientific">Striga asiatica</name>
    <name type="common">Asiatic witchweed</name>
    <name type="synonym">Buchnera asiatica</name>
    <dbReference type="NCBI Taxonomy" id="4170"/>
    <lineage>
        <taxon>Eukaryota</taxon>
        <taxon>Viridiplantae</taxon>
        <taxon>Streptophyta</taxon>
        <taxon>Embryophyta</taxon>
        <taxon>Tracheophyta</taxon>
        <taxon>Spermatophyta</taxon>
        <taxon>Magnoliopsida</taxon>
        <taxon>eudicotyledons</taxon>
        <taxon>Gunneridae</taxon>
        <taxon>Pentapetalae</taxon>
        <taxon>asterids</taxon>
        <taxon>lamiids</taxon>
        <taxon>Lamiales</taxon>
        <taxon>Orobanchaceae</taxon>
        <taxon>Buchnereae</taxon>
        <taxon>Striga</taxon>
    </lineage>
</organism>
<dbReference type="EMBL" id="BKCP01002113">
    <property type="protein sequence ID" value="GER27687.1"/>
    <property type="molecule type" value="Genomic_DNA"/>
</dbReference>
<protein>
    <submittedName>
        <fullName evidence="1">YegS BmrU family lipid kinase</fullName>
    </submittedName>
</protein>
<sequence length="128" mass="13928">MPHLFGPFLTSSFSSTVGSAEGACGPTISDLGTSVTVDELPFTILWKDEAASLACSCFKKSCSKKATVVDAKCRSLRLLTPAFILLHFSFSCDENVHKHLLALCLNSTLPSFNLIPPPQFDQDTRLYI</sequence>
<evidence type="ECO:0000313" key="1">
    <source>
        <dbReference type="EMBL" id="GER27687.1"/>
    </source>
</evidence>
<keyword evidence="2" id="KW-1185">Reference proteome</keyword>
<keyword evidence="1" id="KW-0418">Kinase</keyword>
<comment type="caution">
    <text evidence="1">The sequence shown here is derived from an EMBL/GenBank/DDBJ whole genome shotgun (WGS) entry which is preliminary data.</text>
</comment>
<evidence type="ECO:0000313" key="2">
    <source>
        <dbReference type="Proteomes" id="UP000325081"/>
    </source>
</evidence>
<gene>
    <name evidence="1" type="ORF">STAS_03418</name>
</gene>
<dbReference type="AlphaFoldDB" id="A0A5A7P4V1"/>
<dbReference type="Proteomes" id="UP000325081">
    <property type="component" value="Unassembled WGS sequence"/>
</dbReference>
<proteinExistence type="predicted"/>